<keyword evidence="2" id="KW-1185">Reference proteome</keyword>
<dbReference type="OrthoDB" id="3535442at2"/>
<dbReference type="AlphaFoldDB" id="A0A4R4ZBL7"/>
<reference evidence="1 2" key="1">
    <citation type="submission" date="2019-03" db="EMBL/GenBank/DDBJ databases">
        <title>Draft genome sequences of novel Actinobacteria.</title>
        <authorList>
            <person name="Sahin N."/>
            <person name="Ay H."/>
            <person name="Saygin H."/>
        </authorList>
    </citation>
    <scope>NUCLEOTIDE SEQUENCE [LARGE SCALE GENOMIC DNA]</scope>
    <source>
        <strain evidence="1 2">CH32</strain>
    </source>
</reference>
<dbReference type="RefSeq" id="WP_132609171.1">
    <property type="nucleotide sequence ID" value="NZ_SMKQ01000008.1"/>
</dbReference>
<organism evidence="1 2">
    <name type="scientific">Nonomuraea terrae</name>
    <dbReference type="NCBI Taxonomy" id="2530383"/>
    <lineage>
        <taxon>Bacteria</taxon>
        <taxon>Bacillati</taxon>
        <taxon>Actinomycetota</taxon>
        <taxon>Actinomycetes</taxon>
        <taxon>Streptosporangiales</taxon>
        <taxon>Streptosporangiaceae</taxon>
        <taxon>Nonomuraea</taxon>
    </lineage>
</organism>
<dbReference type="EMBL" id="SMKQ01000008">
    <property type="protein sequence ID" value="TDD54569.1"/>
    <property type="molecule type" value="Genomic_DNA"/>
</dbReference>
<evidence type="ECO:0000313" key="2">
    <source>
        <dbReference type="Proteomes" id="UP000295302"/>
    </source>
</evidence>
<sequence length="224" mass="25532">MSQHTYDHFAALRDALQHFDTALLPGTPRRWAERDLTPQQRDRMNQRAIEEREDKVHNLARGLKALGDGKAPLRLEVLDAAADITASVAELEDAVCDALGLTQLQKATTVDRIRRIVDLLDRIDLHEDLADHVHHEAQRLRRLASSAIGDAETVRKLKFRCHICDATSMRAFPERELIICVNSECRCDDAECPCGWERPQRHKWTFDQWPWLASLLDEGIGVDA</sequence>
<name>A0A4R4ZBL7_9ACTN</name>
<gene>
    <name evidence="1" type="ORF">E1286_05095</name>
</gene>
<accession>A0A4R4ZBL7</accession>
<evidence type="ECO:0000313" key="1">
    <source>
        <dbReference type="EMBL" id="TDD54569.1"/>
    </source>
</evidence>
<comment type="caution">
    <text evidence="1">The sequence shown here is derived from an EMBL/GenBank/DDBJ whole genome shotgun (WGS) entry which is preliminary data.</text>
</comment>
<dbReference type="Proteomes" id="UP000295302">
    <property type="component" value="Unassembled WGS sequence"/>
</dbReference>
<protein>
    <submittedName>
        <fullName evidence="1">Uncharacterized protein</fullName>
    </submittedName>
</protein>
<proteinExistence type="predicted"/>